<evidence type="ECO:0000259" key="1">
    <source>
        <dbReference type="Pfam" id="PF00554"/>
    </source>
</evidence>
<dbReference type="EMBL" id="OU892285">
    <property type="protein sequence ID" value="CAG9773221.1"/>
    <property type="molecule type" value="Genomic_DNA"/>
</dbReference>
<dbReference type="OrthoDB" id="10254686at2759"/>
<dbReference type="Pfam" id="PF00554">
    <property type="entry name" value="RHD_DNA_bind"/>
    <property type="match status" value="1"/>
</dbReference>
<reference evidence="2" key="1">
    <citation type="submission" date="2022-01" db="EMBL/GenBank/DDBJ databases">
        <authorList>
            <person name="King R."/>
        </authorList>
    </citation>
    <scope>NUCLEOTIDE SEQUENCE</scope>
</reference>
<sequence length="210" mass="24308">MLILKEELIARCEGMRRALTANKIEEVQGHGIIHTPRRNIVEELVKNMLILKEELIARCEGMRRSLTANEIEKLVNYSESAMIRCSMYNIIKEDFNPNPHKLVVKYGRGKIEDPFHRRVGPVEGFGGMGIIHTPRRNIMEELVKKMLIGTKRRIDCQMFGCMGIIHTPRRNIVEELVKKMLILKEELIARSEGMRRALTANEMEEVIVIF</sequence>
<dbReference type="Gene3D" id="2.60.40.340">
    <property type="entry name" value="Rel homology domain (RHD), DNA-binding domain"/>
    <property type="match status" value="1"/>
</dbReference>
<proteinExistence type="predicted"/>
<feature type="domain" description="RHD" evidence="1">
    <location>
        <begin position="73"/>
        <end position="151"/>
    </location>
</feature>
<dbReference type="GO" id="GO:0003700">
    <property type="term" value="F:DNA-binding transcription factor activity"/>
    <property type="evidence" value="ECO:0007669"/>
    <property type="project" value="InterPro"/>
</dbReference>
<dbReference type="InterPro" id="IPR008967">
    <property type="entry name" value="p53-like_TF_DNA-bd_sf"/>
</dbReference>
<dbReference type="SUPFAM" id="SSF49417">
    <property type="entry name" value="p53-like transcription factors"/>
    <property type="match status" value="1"/>
</dbReference>
<accession>A0A9N9MYV5</accession>
<dbReference type="GO" id="GO:0006357">
    <property type="term" value="P:regulation of transcription by RNA polymerase II"/>
    <property type="evidence" value="ECO:0007669"/>
    <property type="project" value="UniProtKB-ARBA"/>
</dbReference>
<dbReference type="InterPro" id="IPR011539">
    <property type="entry name" value="RHD_DNA_bind_dom"/>
</dbReference>
<protein>
    <recommendedName>
        <fullName evidence="1">RHD domain-containing protein</fullName>
    </recommendedName>
</protein>
<dbReference type="Proteomes" id="UP001152799">
    <property type="component" value="Chromosome 9"/>
</dbReference>
<name>A0A9N9MYV5_9CUCU</name>
<dbReference type="InterPro" id="IPR037059">
    <property type="entry name" value="RHD_DNA_bind_dom_sf"/>
</dbReference>
<evidence type="ECO:0000313" key="2">
    <source>
        <dbReference type="EMBL" id="CAG9773221.1"/>
    </source>
</evidence>
<dbReference type="GO" id="GO:0003677">
    <property type="term" value="F:DNA binding"/>
    <property type="evidence" value="ECO:0007669"/>
    <property type="project" value="InterPro"/>
</dbReference>
<keyword evidence="3" id="KW-1185">Reference proteome</keyword>
<gene>
    <name evidence="2" type="ORF">CEUTPL_LOCUS13619</name>
</gene>
<organism evidence="2 3">
    <name type="scientific">Ceutorhynchus assimilis</name>
    <name type="common">cabbage seed weevil</name>
    <dbReference type="NCBI Taxonomy" id="467358"/>
    <lineage>
        <taxon>Eukaryota</taxon>
        <taxon>Metazoa</taxon>
        <taxon>Ecdysozoa</taxon>
        <taxon>Arthropoda</taxon>
        <taxon>Hexapoda</taxon>
        <taxon>Insecta</taxon>
        <taxon>Pterygota</taxon>
        <taxon>Neoptera</taxon>
        <taxon>Endopterygota</taxon>
        <taxon>Coleoptera</taxon>
        <taxon>Polyphaga</taxon>
        <taxon>Cucujiformia</taxon>
        <taxon>Curculionidae</taxon>
        <taxon>Ceutorhynchinae</taxon>
        <taxon>Ceutorhynchus</taxon>
    </lineage>
</organism>
<evidence type="ECO:0000313" key="3">
    <source>
        <dbReference type="Proteomes" id="UP001152799"/>
    </source>
</evidence>
<dbReference type="AlphaFoldDB" id="A0A9N9MYV5"/>